<evidence type="ECO:0000313" key="3">
    <source>
        <dbReference type="Proteomes" id="UP000294599"/>
    </source>
</evidence>
<keyword evidence="3" id="KW-1185">Reference proteome</keyword>
<dbReference type="PANTHER" id="PTHR22602">
    <property type="entry name" value="TRANSFERASE CAF17, MITOCHONDRIAL-RELATED"/>
    <property type="match status" value="1"/>
</dbReference>
<dbReference type="EMBL" id="SMAF01000001">
    <property type="protein sequence ID" value="TCT01152.1"/>
    <property type="molecule type" value="Genomic_DNA"/>
</dbReference>
<accession>A0A4R3LLH8</accession>
<dbReference type="AlphaFoldDB" id="A0A4R3LLH8"/>
<comment type="caution">
    <text evidence="2">The sequence shown here is derived from an EMBL/GenBank/DDBJ whole genome shotgun (WGS) entry which is preliminary data.</text>
</comment>
<keyword evidence="1" id="KW-0809">Transit peptide</keyword>
<dbReference type="InterPro" id="IPR027266">
    <property type="entry name" value="TrmE/GcvT-like"/>
</dbReference>
<dbReference type="Gene3D" id="2.40.30.160">
    <property type="match status" value="1"/>
</dbReference>
<dbReference type="RefSeq" id="WP_164484016.1">
    <property type="nucleotide sequence ID" value="NZ_JBHLWF010000005.1"/>
</dbReference>
<sequence>MCTRLPDSEILQLSGADAVPFAQAQFMNNATALADSGWHWNGWLNAKGRLVAFFALVRADAQTLLLWLPAGGAAALASSLQRFVFRAKVRLDATSSWQAAGCFTPPPAGTGDIVIDLPGEDAGSRRYLWLHQSGSGPGIDESKASRWRLADLRIGVPYISPGQPGSEQFVPQWLSLDRLHAFDLKKGCYPGQEIVARMHYLGQSKRAAFVLSGPGEPPPAMTRVTGDGDTAAGEIVWAIGDSEGWHALAVMSKERTEGPLRLATGVAVQIDTSQPDLRPADA</sequence>
<gene>
    <name evidence="2" type="ORF">EDC25_1016</name>
</gene>
<dbReference type="NCBIfam" id="TIGR03317">
    <property type="entry name" value="ygfZ_signature"/>
    <property type="match status" value="1"/>
</dbReference>
<dbReference type="InterPro" id="IPR045179">
    <property type="entry name" value="YgfZ/GcvT"/>
</dbReference>
<reference evidence="2 3" key="1">
    <citation type="submission" date="2019-03" db="EMBL/GenBank/DDBJ databases">
        <title>Genomic Encyclopedia of Type Strains, Phase IV (KMG-IV): sequencing the most valuable type-strain genomes for metagenomic binning, comparative biology and taxonomic classification.</title>
        <authorList>
            <person name="Goeker M."/>
        </authorList>
    </citation>
    <scope>NUCLEOTIDE SEQUENCE [LARGE SCALE GENOMIC DNA]</scope>
    <source>
        <strain evidence="2 3">DSM 21944</strain>
    </source>
</reference>
<dbReference type="Gene3D" id="3.30.1360.120">
    <property type="entry name" value="Probable tRNA modification gtpase trme, domain 1"/>
    <property type="match status" value="1"/>
</dbReference>
<dbReference type="Proteomes" id="UP000294599">
    <property type="component" value="Unassembled WGS sequence"/>
</dbReference>
<proteinExistence type="predicted"/>
<evidence type="ECO:0008006" key="4">
    <source>
        <dbReference type="Google" id="ProtNLM"/>
    </source>
</evidence>
<dbReference type="SUPFAM" id="SSF103025">
    <property type="entry name" value="Folate-binding domain"/>
    <property type="match status" value="1"/>
</dbReference>
<evidence type="ECO:0000313" key="2">
    <source>
        <dbReference type="EMBL" id="TCT01152.1"/>
    </source>
</evidence>
<dbReference type="GO" id="GO:0016226">
    <property type="term" value="P:iron-sulfur cluster assembly"/>
    <property type="evidence" value="ECO:0007669"/>
    <property type="project" value="TreeGrafter"/>
</dbReference>
<dbReference type="InterPro" id="IPR017703">
    <property type="entry name" value="YgfZ/GCV_T_CS"/>
</dbReference>
<evidence type="ECO:0000256" key="1">
    <source>
        <dbReference type="ARBA" id="ARBA00022946"/>
    </source>
</evidence>
<protein>
    <recommendedName>
        <fullName evidence="4">Aminomethyltransferase folate-binding domain-containing protein</fullName>
    </recommendedName>
</protein>
<organism evidence="2 3">
    <name type="scientific">Pseudofulvimonas gallinarii</name>
    <dbReference type="NCBI Taxonomy" id="634155"/>
    <lineage>
        <taxon>Bacteria</taxon>
        <taxon>Pseudomonadati</taxon>
        <taxon>Pseudomonadota</taxon>
        <taxon>Gammaproteobacteria</taxon>
        <taxon>Lysobacterales</taxon>
        <taxon>Rhodanobacteraceae</taxon>
        <taxon>Pseudofulvimonas</taxon>
    </lineage>
</organism>
<dbReference type="PANTHER" id="PTHR22602:SF0">
    <property type="entry name" value="TRANSFERASE CAF17, MITOCHONDRIAL-RELATED"/>
    <property type="match status" value="1"/>
</dbReference>
<name>A0A4R3LLH8_9GAMM</name>